<evidence type="ECO:0000256" key="1">
    <source>
        <dbReference type="SAM" id="MobiDB-lite"/>
    </source>
</evidence>
<reference evidence="2 3" key="1">
    <citation type="submission" date="2019-01" db="EMBL/GenBank/DDBJ databases">
        <title>A draft genome assembly of the solar-powered sea slug Elysia chlorotica.</title>
        <authorList>
            <person name="Cai H."/>
            <person name="Li Q."/>
            <person name="Fang X."/>
            <person name="Li J."/>
            <person name="Curtis N.E."/>
            <person name="Altenburger A."/>
            <person name="Shibata T."/>
            <person name="Feng M."/>
            <person name="Maeda T."/>
            <person name="Schwartz J.A."/>
            <person name="Shigenobu S."/>
            <person name="Lundholm N."/>
            <person name="Nishiyama T."/>
            <person name="Yang H."/>
            <person name="Hasebe M."/>
            <person name="Li S."/>
            <person name="Pierce S.K."/>
            <person name="Wang J."/>
        </authorList>
    </citation>
    <scope>NUCLEOTIDE SEQUENCE [LARGE SCALE GENOMIC DNA]</scope>
    <source>
        <strain evidence="2">EC2010</strain>
        <tissue evidence="2">Whole organism of an adult</tissue>
    </source>
</reference>
<proteinExistence type="predicted"/>
<feature type="region of interest" description="Disordered" evidence="1">
    <location>
        <begin position="528"/>
        <end position="552"/>
    </location>
</feature>
<protein>
    <submittedName>
        <fullName evidence="2">Uncharacterized protein</fullName>
    </submittedName>
</protein>
<dbReference type="EMBL" id="RQTK01000052">
    <property type="protein sequence ID" value="RUS89537.1"/>
    <property type="molecule type" value="Genomic_DNA"/>
</dbReference>
<feature type="non-terminal residue" evidence="2">
    <location>
        <position position="745"/>
    </location>
</feature>
<evidence type="ECO:0000313" key="3">
    <source>
        <dbReference type="Proteomes" id="UP000271974"/>
    </source>
</evidence>
<dbReference type="Proteomes" id="UP000271974">
    <property type="component" value="Unassembled WGS sequence"/>
</dbReference>
<keyword evidence="3" id="KW-1185">Reference proteome</keyword>
<feature type="compositionally biased region" description="Acidic residues" evidence="1">
    <location>
        <begin position="736"/>
        <end position="745"/>
    </location>
</feature>
<organism evidence="2 3">
    <name type="scientific">Elysia chlorotica</name>
    <name type="common">Eastern emerald elysia</name>
    <name type="synonym">Sea slug</name>
    <dbReference type="NCBI Taxonomy" id="188477"/>
    <lineage>
        <taxon>Eukaryota</taxon>
        <taxon>Metazoa</taxon>
        <taxon>Spiralia</taxon>
        <taxon>Lophotrochozoa</taxon>
        <taxon>Mollusca</taxon>
        <taxon>Gastropoda</taxon>
        <taxon>Heterobranchia</taxon>
        <taxon>Euthyneura</taxon>
        <taxon>Panpulmonata</taxon>
        <taxon>Sacoglossa</taxon>
        <taxon>Placobranchoidea</taxon>
        <taxon>Plakobranchidae</taxon>
        <taxon>Elysia</taxon>
    </lineage>
</organism>
<feature type="region of interest" description="Disordered" evidence="1">
    <location>
        <begin position="717"/>
        <end position="745"/>
    </location>
</feature>
<dbReference type="STRING" id="188477.A0A3S1A395"/>
<name>A0A3S1A395_ELYCH</name>
<dbReference type="AlphaFoldDB" id="A0A3S1A395"/>
<feature type="region of interest" description="Disordered" evidence="1">
    <location>
        <begin position="323"/>
        <end position="342"/>
    </location>
</feature>
<evidence type="ECO:0000313" key="2">
    <source>
        <dbReference type="EMBL" id="RUS89537.1"/>
    </source>
</evidence>
<gene>
    <name evidence="2" type="ORF">EGW08_002655</name>
</gene>
<dbReference type="OrthoDB" id="6160599at2759"/>
<feature type="compositionally biased region" description="Basic and acidic residues" evidence="1">
    <location>
        <begin position="528"/>
        <end position="547"/>
    </location>
</feature>
<comment type="caution">
    <text evidence="2">The sequence shown here is derived from an EMBL/GenBank/DDBJ whole genome shotgun (WGS) entry which is preliminary data.</text>
</comment>
<accession>A0A3S1A395</accession>
<sequence>MPKAKEVTNHPCHLLSLPSAKRFWCRHCMSVFEDAITRWRHSRSCRYGVVNNFMKRRELEAKALQNTTVLNPVEARVEQSIQMADLATGARTVHVKDENGIEILTTPEDFTCFICHKKFQSMDEMRHHVKYPCNASKIVTSRVPHPKNSVPVFIESMPARHSWDQTQGLEIHQPVTSYMQEPGQSQQQHVLEQHLQAGGSVEVHMQDSGGEHCYNNQAVSYDADVGTSALPSDQEEHKNLTPTTIYVNEKGETVIEVENLDLGSDGGELSLAHLLTQLSQQGIVFDKSRSGPLQAQDFVLESSREQQQPATTHMYEVETQDHANAGMQPDDPQVGSETLAENESLVETPIKEEDEEEGQPTAEDAANTLAQLAGFRGFIQKQHQETGGSGTAFHQGQGQTQTVEMLQLAESESESAGAVAQTVQTYRYGNPVTIQYTYPTSQSVAVVGDQTSQQEVAQSQHHHHHHHHIVGAQHMTLQEVLTAGSATQLYIEAESESEGSVKPGTVSGLESVRYIVDPVTGHQVVQHIDEGSRDDSSQDGCLTRDLESSAEPAGDEVVYVSAQADGTTLDHVSGETCTEDVPRHAAIVASESDTPHADMDFNSAAGEFTSIAVSTSGEEDLVPMEVDHEQPSEQDEIVDNARTENTFPVEQAVTYQDQTENDNVDVSLHTQAAVTSLDDQAAETASEQVTHCVSSISNTEGQTTGETDHAVVQLVNTDDGSDPHIAGNSSNLCITDYEDNTPQDN</sequence>